<feature type="binding site" evidence="13">
    <location>
        <position position="67"/>
    </location>
    <ligand>
        <name>Zn(2+)</name>
        <dbReference type="ChEBI" id="CHEBI:29105"/>
        <label>1</label>
    </ligand>
</feature>
<dbReference type="GO" id="GO:0000287">
    <property type="term" value="F:magnesium ion binding"/>
    <property type="evidence" value="ECO:0007669"/>
    <property type="project" value="UniProtKB-UniRule"/>
</dbReference>
<dbReference type="Pfam" id="PF04983">
    <property type="entry name" value="RNA_pol_Rpb1_3"/>
    <property type="match status" value="1"/>
</dbReference>
<feature type="binding site" evidence="13">
    <location>
        <position position="110"/>
    </location>
    <ligand>
        <name>Zn(2+)</name>
        <dbReference type="ChEBI" id="CHEBI:29105"/>
        <label>2</label>
    </ligand>
</feature>
<feature type="binding site" evidence="13">
    <location>
        <position position="467"/>
    </location>
    <ligand>
        <name>Mg(2+)</name>
        <dbReference type="ChEBI" id="CHEBI:18420"/>
    </ligand>
</feature>
<evidence type="ECO:0000259" key="15">
    <source>
        <dbReference type="SMART" id="SM00663"/>
    </source>
</evidence>
<evidence type="ECO:0000256" key="3">
    <source>
        <dbReference type="ARBA" id="ARBA00022490"/>
    </source>
</evidence>
<dbReference type="InterPro" id="IPR044893">
    <property type="entry name" value="RNA_pol_Rpb1_clamp_domain"/>
</dbReference>
<feature type="binding site" evidence="13">
    <location>
        <position position="77"/>
    </location>
    <ligand>
        <name>Zn(2+)</name>
        <dbReference type="ChEBI" id="CHEBI:29105"/>
        <label>1</label>
    </ligand>
</feature>
<feature type="binding site" evidence="13">
    <location>
        <position position="107"/>
    </location>
    <ligand>
        <name>Zn(2+)</name>
        <dbReference type="ChEBI" id="CHEBI:29105"/>
        <label>2</label>
    </ligand>
</feature>
<dbReference type="KEGG" id="ipc:IPA_08650"/>
<dbReference type="FunFam" id="2.40.40.20:FF:000019">
    <property type="entry name" value="DNA-directed RNA polymerase II subunit RPB1"/>
    <property type="match status" value="1"/>
</dbReference>
<comment type="function">
    <text evidence="12 13">DNA-dependent RNA polymerase (RNAP) catalyzes the transcription of DNA into RNA using the four ribonucleoside triphosphates as substrates. Forms the clamp head domain.</text>
</comment>
<keyword evidence="9 13" id="KW-0238">DNA-binding</keyword>
<comment type="cofactor">
    <cofactor evidence="13">
        <name>Zn(2+)</name>
        <dbReference type="ChEBI" id="CHEBI:29105"/>
    </cofactor>
    <text evidence="13">Binds at least 2 Zn(2+) per subunit.</text>
</comment>
<evidence type="ECO:0000256" key="13">
    <source>
        <dbReference type="HAMAP-Rule" id="MF_00863"/>
    </source>
</evidence>
<comment type="subcellular location">
    <subcellularLocation>
        <location evidence="13">Cytoplasm</location>
    </subcellularLocation>
</comment>
<keyword evidence="8 13" id="KW-0460">Magnesium</keyword>
<dbReference type="GO" id="GO:0000428">
    <property type="term" value="C:DNA-directed RNA polymerase complex"/>
    <property type="evidence" value="ECO:0007669"/>
    <property type="project" value="UniProtKB-KW"/>
</dbReference>
<dbReference type="Gene3D" id="2.60.40.2940">
    <property type="match status" value="1"/>
</dbReference>
<dbReference type="NCBIfam" id="TIGR02390">
    <property type="entry name" value="RNA_pol_rpoA1"/>
    <property type="match status" value="1"/>
</dbReference>
<dbReference type="Pfam" id="PF05000">
    <property type="entry name" value="RNA_pol_Rpb1_4"/>
    <property type="match status" value="1"/>
</dbReference>
<organism evidence="16 17">
    <name type="scientific">Ignicoccus pacificus DSM 13166</name>
    <dbReference type="NCBI Taxonomy" id="940294"/>
    <lineage>
        <taxon>Archaea</taxon>
        <taxon>Thermoproteota</taxon>
        <taxon>Thermoprotei</taxon>
        <taxon>Desulfurococcales</taxon>
        <taxon>Desulfurococcaceae</taxon>
        <taxon>Ignicoccus</taxon>
    </lineage>
</organism>
<dbReference type="Gene3D" id="1.10.132.30">
    <property type="match status" value="1"/>
</dbReference>
<dbReference type="EMBL" id="CP006868">
    <property type="protein sequence ID" value="UXD21834.1"/>
    <property type="molecule type" value="Genomic_DNA"/>
</dbReference>
<feature type="binding site" evidence="13">
    <location>
        <position position="155"/>
    </location>
    <ligand>
        <name>Zn(2+)</name>
        <dbReference type="ChEBI" id="CHEBI:29105"/>
        <label>2</label>
    </ligand>
</feature>
<feature type="binding site" evidence="13">
    <location>
        <position position="80"/>
    </location>
    <ligand>
        <name>Zn(2+)</name>
        <dbReference type="ChEBI" id="CHEBI:29105"/>
        <label>1</label>
    </ligand>
</feature>
<evidence type="ECO:0000256" key="9">
    <source>
        <dbReference type="ARBA" id="ARBA00023125"/>
    </source>
</evidence>
<keyword evidence="7 13" id="KW-0862">Zinc</keyword>
<dbReference type="InterPro" id="IPR000722">
    <property type="entry name" value="RNA_pol_asu"/>
</dbReference>
<dbReference type="Gene3D" id="6.20.50.80">
    <property type="match status" value="1"/>
</dbReference>
<dbReference type="InterPro" id="IPR006592">
    <property type="entry name" value="RNA_pol_N"/>
</dbReference>
<feature type="binding site" evidence="13">
    <location>
        <position position="469"/>
    </location>
    <ligand>
        <name>Mg(2+)</name>
        <dbReference type="ChEBI" id="CHEBI:18420"/>
    </ligand>
</feature>
<evidence type="ECO:0000313" key="16">
    <source>
        <dbReference type="EMBL" id="UXD21834.1"/>
    </source>
</evidence>
<feature type="binding site" evidence="13">
    <location>
        <position position="465"/>
    </location>
    <ligand>
        <name>Mg(2+)</name>
        <dbReference type="ChEBI" id="CHEBI:18420"/>
    </ligand>
</feature>
<keyword evidence="17" id="KW-1185">Reference proteome</keyword>
<dbReference type="PANTHER" id="PTHR19376">
    <property type="entry name" value="DNA-DIRECTED RNA POLYMERASE"/>
    <property type="match status" value="1"/>
</dbReference>
<evidence type="ECO:0000256" key="12">
    <source>
        <dbReference type="ARBA" id="ARBA00053389"/>
    </source>
</evidence>
<dbReference type="Pfam" id="PF00623">
    <property type="entry name" value="RNA_pol_Rpb1_2"/>
    <property type="match status" value="1"/>
</dbReference>
<dbReference type="Gene3D" id="3.30.1490.180">
    <property type="entry name" value="RNA polymerase ii"/>
    <property type="match status" value="1"/>
</dbReference>
<keyword evidence="2 13" id="KW-0240">DNA-directed RNA polymerase</keyword>
<dbReference type="CDD" id="cd02582">
    <property type="entry name" value="RNAP_archeal_A"/>
    <property type="match status" value="1"/>
</dbReference>
<dbReference type="GO" id="GO:0003677">
    <property type="term" value="F:DNA binding"/>
    <property type="evidence" value="ECO:0007669"/>
    <property type="project" value="UniProtKB-UniRule"/>
</dbReference>
<dbReference type="NCBIfam" id="NF006336">
    <property type="entry name" value="PRK08566.1"/>
    <property type="match status" value="1"/>
</dbReference>
<comment type="cofactor">
    <cofactor evidence="13">
        <name>Mg(2+)</name>
        <dbReference type="ChEBI" id="CHEBI:18420"/>
    </cofactor>
</comment>
<keyword evidence="3 13" id="KW-0963">Cytoplasm</keyword>
<keyword evidence="4 13" id="KW-0808">Transferase</keyword>
<evidence type="ECO:0000256" key="10">
    <source>
        <dbReference type="ARBA" id="ARBA00023163"/>
    </source>
</evidence>
<name>A0A977KA29_9CREN</name>
<dbReference type="GO" id="GO:0008270">
    <property type="term" value="F:zinc ion binding"/>
    <property type="evidence" value="ECO:0007669"/>
    <property type="project" value="UniProtKB-UniRule"/>
</dbReference>
<dbReference type="SMART" id="SM00663">
    <property type="entry name" value="RPOLA_N"/>
    <property type="match status" value="1"/>
</dbReference>
<keyword evidence="6 13" id="KW-0479">Metal-binding</keyword>
<evidence type="ECO:0000256" key="6">
    <source>
        <dbReference type="ARBA" id="ARBA00022723"/>
    </source>
</evidence>
<dbReference type="Gene3D" id="4.10.320.40">
    <property type="match status" value="1"/>
</dbReference>
<accession>A0A977KA29</accession>
<dbReference type="AlphaFoldDB" id="A0A977KA29"/>
<comment type="function">
    <text evidence="14">DNA-dependent RNA polymerase catalyzes the transcription of DNA into RNA using the four ribonucleoside triphosphates as substrates.</text>
</comment>
<protein>
    <recommendedName>
        <fullName evidence="13">DNA-directed RNA polymerase subunit Rpo1N</fullName>
        <ecNumber evidence="13">2.7.7.6</ecNumber>
    </recommendedName>
    <alternativeName>
        <fullName evidence="13">DNA-directed RNA polymerase subunit A'</fullName>
    </alternativeName>
</protein>
<feature type="binding site" evidence="13">
    <location>
        <position position="158"/>
    </location>
    <ligand>
        <name>Zn(2+)</name>
        <dbReference type="ChEBI" id="CHEBI:29105"/>
        <label>2</label>
    </ligand>
</feature>
<evidence type="ECO:0000256" key="8">
    <source>
        <dbReference type="ARBA" id="ARBA00022842"/>
    </source>
</evidence>
<evidence type="ECO:0000256" key="1">
    <source>
        <dbReference type="ARBA" id="ARBA00006460"/>
    </source>
</evidence>
<evidence type="ECO:0000256" key="7">
    <source>
        <dbReference type="ARBA" id="ARBA00022833"/>
    </source>
</evidence>
<dbReference type="InterPro" id="IPR007066">
    <property type="entry name" value="RNA_pol_Rpb1_3"/>
</dbReference>
<dbReference type="Gene3D" id="6.10.250.2940">
    <property type="match status" value="1"/>
</dbReference>
<comment type="similarity">
    <text evidence="1 13 14">Belongs to the RNA polymerase beta' chain family.</text>
</comment>
<dbReference type="InterPro" id="IPR007081">
    <property type="entry name" value="RNA_pol_Rpb1_5"/>
</dbReference>
<dbReference type="PANTHER" id="PTHR19376:SF32">
    <property type="entry name" value="DNA-DIRECTED RNA POLYMERASE III SUBUNIT RPC1"/>
    <property type="match status" value="1"/>
</dbReference>
<gene>
    <name evidence="13" type="primary">rpo1N</name>
    <name evidence="13" type="synonym">rpoA1</name>
    <name evidence="16" type="ORF">IPA_08650</name>
</gene>
<comment type="catalytic activity">
    <reaction evidence="11 13 14">
        <text>RNA(n) + a ribonucleoside 5'-triphosphate = RNA(n+1) + diphosphate</text>
        <dbReference type="Rhea" id="RHEA:21248"/>
        <dbReference type="Rhea" id="RHEA-COMP:14527"/>
        <dbReference type="Rhea" id="RHEA-COMP:17342"/>
        <dbReference type="ChEBI" id="CHEBI:33019"/>
        <dbReference type="ChEBI" id="CHEBI:61557"/>
        <dbReference type="ChEBI" id="CHEBI:140395"/>
        <dbReference type="EC" id="2.7.7.6"/>
    </reaction>
</comment>
<dbReference type="GO" id="GO:0006351">
    <property type="term" value="P:DNA-templated transcription"/>
    <property type="evidence" value="ECO:0007669"/>
    <property type="project" value="UniProtKB-UniRule"/>
</dbReference>
<proteinExistence type="inferred from homology"/>
<dbReference type="EC" id="2.7.7.6" evidence="13"/>
<keyword evidence="10 13" id="KW-0804">Transcription</keyword>
<dbReference type="GO" id="GO:0003899">
    <property type="term" value="F:DNA-directed RNA polymerase activity"/>
    <property type="evidence" value="ECO:0007669"/>
    <property type="project" value="UniProtKB-UniRule"/>
</dbReference>
<evidence type="ECO:0000256" key="2">
    <source>
        <dbReference type="ARBA" id="ARBA00022478"/>
    </source>
</evidence>
<feature type="binding site" evidence="13">
    <location>
        <position position="70"/>
    </location>
    <ligand>
        <name>Zn(2+)</name>
        <dbReference type="ChEBI" id="CHEBI:29105"/>
        <label>1</label>
    </ligand>
</feature>
<comment type="subunit">
    <text evidence="13">Part of the RNA polymerase complex.</text>
</comment>
<dbReference type="Gene3D" id="2.40.40.20">
    <property type="match status" value="1"/>
</dbReference>
<keyword evidence="5 13" id="KW-0548">Nucleotidyltransferase</keyword>
<dbReference type="SUPFAM" id="SSF64484">
    <property type="entry name" value="beta and beta-prime subunits of DNA dependent RNA-polymerase"/>
    <property type="match status" value="1"/>
</dbReference>
<dbReference type="InterPro" id="IPR007080">
    <property type="entry name" value="RNA_pol_Rpb1_1"/>
</dbReference>
<dbReference type="Gene3D" id="1.10.10.1950">
    <property type="match status" value="1"/>
</dbReference>
<dbReference type="Gene3D" id="4.10.860.120">
    <property type="entry name" value="RNA polymerase II, clamp domain"/>
    <property type="match status" value="2"/>
</dbReference>
<dbReference type="InterPro" id="IPR045867">
    <property type="entry name" value="DNA-dir_RpoC_beta_prime"/>
</dbReference>
<feature type="domain" description="RNA polymerase N-terminal" evidence="15">
    <location>
        <begin position="214"/>
        <end position="519"/>
    </location>
</feature>
<dbReference type="InterPro" id="IPR038120">
    <property type="entry name" value="Rpb1_funnel_sf"/>
</dbReference>
<dbReference type="Proteomes" id="UP001063698">
    <property type="component" value="Chromosome"/>
</dbReference>
<sequence>MQRFRLKSQRIDKIIKEIQFGILSPEEIRKMAVVAIVSDRAYDEAGLPIEGGIMDPRLGAIGPGQKCPTCGNTMHNCPGHFGYIELAKPVIHYVFVPYIHDALRATCRVCGKVKLPEDEIESYLDLYEKLEKKWPLHAKRVIAYVKKKAAKVQQCPHCGAKQYKIRLEKPYKFLEERQTMVVQLTPADVRQRLEMIPDKHARVLGFDVKNARPEWMVLTVLPVPPISVRPSIILESGTRSEDDLTHKIADIVRINNKLRENIESGASEAMIESLWDLLQYHVATFFDNEIPGIPPAKHRSGKPLRTLAQRLKGKEGRFRANLSGKRVDFSARTVISPDPNISINEVGVPVEVAKILTVPVRVTPWNIEEMRQLVINGPDKWPGANYIITPQGMRIDLKFGKDRKKIAESIQPGYIIERHLQDGDIVLFNRQPSLHRMSIMAHKVKVLPGRTFRLNPLVCPPYNADFDGDEMNLHVPQSEEARAEAKELMLVEKHILSPRYGGPIIGGLQDYISGAYLMTTIATLLTDKDVAELVGVTGYDGELPEPAFLSPKKRWTGKQLFSIFLPKDFNYSGKANIATGELKCDDEYCFHDSFVVVRNGELVQGVLDKKSIGHEQPKSLMHWIVYEYGPSKGREIYDTAFKMFLRYIEKRGFTTRYDDVRLPEEAKKEIQQVIEEAYKEVEKLIEDYKNGLLEPLPGRTLEETLELMIMDVLAKARDKAGEIAAKHLSPLNNAVIMARAGARGNILNLTQMAALLGQQSVRGERIKRGYRKRTLPHFKWGDISPDARGFVKHSFYEGLSPTEVFFHAAGGREGLVDTAVRTSQSGYMQRRLINALQDLRVDYDGTVRGMKGALHQNVYGDDGVDPMRSVHGKSVDVDHVIEKITRVRLE</sequence>
<dbReference type="Pfam" id="PF04997">
    <property type="entry name" value="RNA_pol_Rpb1_1"/>
    <property type="match status" value="1"/>
</dbReference>
<evidence type="ECO:0000313" key="17">
    <source>
        <dbReference type="Proteomes" id="UP001063698"/>
    </source>
</evidence>
<dbReference type="HAMAP" id="MF_00863">
    <property type="entry name" value="RNApol_arch_Rpo1N"/>
    <property type="match status" value="1"/>
</dbReference>
<evidence type="ECO:0000256" key="14">
    <source>
        <dbReference type="RuleBase" id="RU004279"/>
    </source>
</evidence>
<dbReference type="GO" id="GO:0005737">
    <property type="term" value="C:cytoplasm"/>
    <property type="evidence" value="ECO:0007669"/>
    <property type="project" value="UniProtKB-SubCell"/>
</dbReference>
<dbReference type="InterPro" id="IPR012758">
    <property type="entry name" value="RPO1N"/>
</dbReference>
<reference evidence="16" key="1">
    <citation type="submission" date="2013-11" db="EMBL/GenBank/DDBJ databases">
        <title>Comparative genomics of Ignicoccus.</title>
        <authorList>
            <person name="Podar M."/>
        </authorList>
    </citation>
    <scope>NUCLEOTIDE SEQUENCE</scope>
    <source>
        <strain evidence="16">DSM 13166</strain>
    </source>
</reference>
<evidence type="ECO:0000256" key="11">
    <source>
        <dbReference type="ARBA" id="ARBA00048552"/>
    </source>
</evidence>
<dbReference type="InterPro" id="IPR007083">
    <property type="entry name" value="RNA_pol_Rpb1_4"/>
</dbReference>
<evidence type="ECO:0000256" key="5">
    <source>
        <dbReference type="ARBA" id="ARBA00022695"/>
    </source>
</evidence>
<dbReference type="Pfam" id="PF04998">
    <property type="entry name" value="RNA_pol_Rpb1_5"/>
    <property type="match status" value="1"/>
</dbReference>
<evidence type="ECO:0000256" key="4">
    <source>
        <dbReference type="ARBA" id="ARBA00022679"/>
    </source>
</evidence>